<feature type="active site" evidence="3">
    <location>
        <position position="143"/>
    </location>
</feature>
<dbReference type="SUPFAM" id="SSF55174">
    <property type="entry name" value="Alpha-L RNA-binding motif"/>
    <property type="match status" value="1"/>
</dbReference>
<dbReference type="InterPro" id="IPR036986">
    <property type="entry name" value="S4_RNA-bd_sf"/>
</dbReference>
<keyword evidence="4" id="KW-0694">RNA-binding</keyword>
<dbReference type="AlphaFoldDB" id="A0A3Q9FRU0"/>
<dbReference type="Gene3D" id="3.10.290.10">
    <property type="entry name" value="RNA-binding S4 domain"/>
    <property type="match status" value="1"/>
</dbReference>
<dbReference type="InterPro" id="IPR002942">
    <property type="entry name" value="S4_RNA-bd"/>
</dbReference>
<dbReference type="CDD" id="cd00165">
    <property type="entry name" value="S4"/>
    <property type="match status" value="1"/>
</dbReference>
<comment type="catalytic activity">
    <reaction evidence="5">
        <text>a uridine in RNA = a pseudouridine in RNA</text>
        <dbReference type="Rhea" id="RHEA:48348"/>
        <dbReference type="Rhea" id="RHEA-COMP:12068"/>
        <dbReference type="Rhea" id="RHEA-COMP:12069"/>
        <dbReference type="ChEBI" id="CHEBI:65314"/>
        <dbReference type="ChEBI" id="CHEBI:65315"/>
    </reaction>
</comment>
<name>A0A3Q9FRU0_9BACT</name>
<protein>
    <recommendedName>
        <fullName evidence="5">Pseudouridine synthase</fullName>
        <ecNumber evidence="5">5.4.99.-</ecNumber>
    </recommendedName>
</protein>
<evidence type="ECO:0000256" key="4">
    <source>
        <dbReference type="PROSITE-ProRule" id="PRU00182"/>
    </source>
</evidence>
<comment type="similarity">
    <text evidence="1 5">Belongs to the pseudouridine synthase RluA family.</text>
</comment>
<dbReference type="Proteomes" id="UP000267268">
    <property type="component" value="Chromosome 1"/>
</dbReference>
<dbReference type="EMBL" id="CP034562">
    <property type="protein sequence ID" value="AZQ63025.1"/>
    <property type="molecule type" value="Genomic_DNA"/>
</dbReference>
<dbReference type="SMART" id="SM00363">
    <property type="entry name" value="S4"/>
    <property type="match status" value="1"/>
</dbReference>
<evidence type="ECO:0000259" key="6">
    <source>
        <dbReference type="SMART" id="SM00363"/>
    </source>
</evidence>
<organism evidence="7 8">
    <name type="scientific">Flammeovirga pectinis</name>
    <dbReference type="NCBI Taxonomy" id="2494373"/>
    <lineage>
        <taxon>Bacteria</taxon>
        <taxon>Pseudomonadati</taxon>
        <taxon>Bacteroidota</taxon>
        <taxon>Cytophagia</taxon>
        <taxon>Cytophagales</taxon>
        <taxon>Flammeovirgaceae</taxon>
        <taxon>Flammeovirga</taxon>
    </lineage>
</organism>
<evidence type="ECO:0000256" key="1">
    <source>
        <dbReference type="ARBA" id="ARBA00010876"/>
    </source>
</evidence>
<dbReference type="GO" id="GO:0003723">
    <property type="term" value="F:RNA binding"/>
    <property type="evidence" value="ECO:0007669"/>
    <property type="project" value="UniProtKB-KW"/>
</dbReference>
<evidence type="ECO:0000256" key="5">
    <source>
        <dbReference type="RuleBase" id="RU362028"/>
    </source>
</evidence>
<dbReference type="PROSITE" id="PS01129">
    <property type="entry name" value="PSI_RLU"/>
    <property type="match status" value="1"/>
</dbReference>
<dbReference type="NCBIfam" id="TIGR00005">
    <property type="entry name" value="rluA_subfam"/>
    <property type="match status" value="1"/>
</dbReference>
<evidence type="ECO:0000313" key="7">
    <source>
        <dbReference type="EMBL" id="AZQ63025.1"/>
    </source>
</evidence>
<dbReference type="Gene3D" id="3.30.2350.10">
    <property type="entry name" value="Pseudouridine synthase"/>
    <property type="match status" value="1"/>
</dbReference>
<dbReference type="Pfam" id="PF01479">
    <property type="entry name" value="S4"/>
    <property type="match status" value="1"/>
</dbReference>
<reference evidence="7 8" key="1">
    <citation type="submission" date="2018-12" db="EMBL/GenBank/DDBJ databases">
        <title>Flammeovirga pectinis sp. nov., isolated from the gut of the Korean scallop, Patinopecten yessoensis.</title>
        <authorList>
            <person name="Bae J.-W."/>
            <person name="Jeong Y.-S."/>
            <person name="Kang W."/>
        </authorList>
    </citation>
    <scope>NUCLEOTIDE SEQUENCE [LARGE SCALE GENOMIC DNA]</scope>
    <source>
        <strain evidence="7 8">L12M1</strain>
    </source>
</reference>
<keyword evidence="2 5" id="KW-0413">Isomerase</keyword>
<dbReference type="PROSITE" id="PS50889">
    <property type="entry name" value="S4"/>
    <property type="match status" value="1"/>
</dbReference>
<dbReference type="GO" id="GO:0120159">
    <property type="term" value="F:rRNA pseudouridine synthase activity"/>
    <property type="evidence" value="ECO:0007669"/>
    <property type="project" value="UniProtKB-ARBA"/>
</dbReference>
<sequence length="313" mass="36550">MIEKKHLHEEFIIPKGSKSTRLDHFLSLQLPQKSRNLIQKQIKEAMVLVNEKKTKSSYAIKADDKIQWFESYHKRIELVAYNFPLQILLEEREFIVINKPSGMPMHPGLGHYDTTIQNALKYHYNNTQQPNALVKDCIVQRLDKDTSGVLVLAKTEAAREFLSKQFQKMKPYRIYYALVWGRLNSKEGTIDEFIGRNPLNERSIEVAKDHSFGKKAITHYKVIKEFNKYSLVECKLETGRTHQIRVHMQYIGHPLVGDKRYEIPFLVNDIKLQNTIGRHCLHAKTLHFVSPIDQETILKFDSELPIEISNLLK</sequence>
<evidence type="ECO:0000256" key="3">
    <source>
        <dbReference type="PIRSR" id="PIRSR606225-1"/>
    </source>
</evidence>
<accession>A0A3Q9FRU0</accession>
<dbReference type="PANTHER" id="PTHR21600">
    <property type="entry name" value="MITOCHONDRIAL RNA PSEUDOURIDINE SYNTHASE"/>
    <property type="match status" value="1"/>
</dbReference>
<keyword evidence="8" id="KW-1185">Reference proteome</keyword>
<comment type="function">
    <text evidence="5">Responsible for synthesis of pseudouridine from uracil.</text>
</comment>
<dbReference type="EC" id="5.4.99.-" evidence="5"/>
<dbReference type="OrthoDB" id="9807829at2"/>
<dbReference type="InterPro" id="IPR020103">
    <property type="entry name" value="PsdUridine_synth_cat_dom_sf"/>
</dbReference>
<dbReference type="InterPro" id="IPR006145">
    <property type="entry name" value="PsdUridine_synth_RsuA/RluA"/>
</dbReference>
<dbReference type="RefSeq" id="WP_126615114.1">
    <property type="nucleotide sequence ID" value="NZ_CP034562.1"/>
</dbReference>
<dbReference type="InterPro" id="IPR006224">
    <property type="entry name" value="PsdUridine_synth_RluA-like_CS"/>
</dbReference>
<dbReference type="InterPro" id="IPR050188">
    <property type="entry name" value="RluA_PseudoU_synthase"/>
</dbReference>
<dbReference type="GO" id="GO:0000455">
    <property type="term" value="P:enzyme-directed rRNA pseudouridine synthesis"/>
    <property type="evidence" value="ECO:0007669"/>
    <property type="project" value="UniProtKB-ARBA"/>
</dbReference>
<dbReference type="CDD" id="cd02869">
    <property type="entry name" value="PseudoU_synth_RluA_like"/>
    <property type="match status" value="1"/>
</dbReference>
<gene>
    <name evidence="7" type="ORF">EI427_12465</name>
</gene>
<dbReference type="PANTHER" id="PTHR21600:SF44">
    <property type="entry name" value="RIBOSOMAL LARGE SUBUNIT PSEUDOURIDINE SYNTHASE D"/>
    <property type="match status" value="1"/>
</dbReference>
<feature type="domain" description="RNA-binding S4" evidence="6">
    <location>
        <begin position="20"/>
        <end position="84"/>
    </location>
</feature>
<dbReference type="Pfam" id="PF00849">
    <property type="entry name" value="PseudoU_synth_2"/>
    <property type="match status" value="1"/>
</dbReference>
<dbReference type="InterPro" id="IPR006225">
    <property type="entry name" value="PsdUridine_synth_RluC/D"/>
</dbReference>
<dbReference type="SUPFAM" id="SSF55120">
    <property type="entry name" value="Pseudouridine synthase"/>
    <property type="match status" value="1"/>
</dbReference>
<proteinExistence type="inferred from homology"/>
<evidence type="ECO:0000313" key="8">
    <source>
        <dbReference type="Proteomes" id="UP000267268"/>
    </source>
</evidence>
<evidence type="ECO:0000256" key="2">
    <source>
        <dbReference type="ARBA" id="ARBA00023235"/>
    </source>
</evidence>
<dbReference type="KEGG" id="fll:EI427_12465"/>